<proteinExistence type="predicted"/>
<keyword evidence="2" id="KW-1185">Reference proteome</keyword>
<accession>A0AA40DT43</accession>
<evidence type="ECO:0000313" key="2">
    <source>
        <dbReference type="Proteomes" id="UP001172102"/>
    </source>
</evidence>
<protein>
    <submittedName>
        <fullName evidence="1">Uncharacterized protein</fullName>
    </submittedName>
</protein>
<evidence type="ECO:0000313" key="1">
    <source>
        <dbReference type="EMBL" id="KAK0715159.1"/>
    </source>
</evidence>
<dbReference type="EMBL" id="JAUKUA010000004">
    <property type="protein sequence ID" value="KAK0715159.1"/>
    <property type="molecule type" value="Genomic_DNA"/>
</dbReference>
<comment type="caution">
    <text evidence="1">The sequence shown here is derived from an EMBL/GenBank/DDBJ whole genome shotgun (WGS) entry which is preliminary data.</text>
</comment>
<sequence>MVEIPEVLNSQETLEFFGFRPDAAKTIFESWEELQQTPGQLGQCENILTAAERYITRMADVEDAWLPTHNWRQALVKMGINSDLTDAILDDNFDEIRKTASASAWVIDTFRTSWEFLEGLDKRIRCKEDEMDRLALPHSI</sequence>
<gene>
    <name evidence="1" type="ORF">B0H67DRAFT_644941</name>
</gene>
<reference evidence="1" key="1">
    <citation type="submission" date="2023-06" db="EMBL/GenBank/DDBJ databases">
        <title>Genome-scale phylogeny and comparative genomics of the fungal order Sordariales.</title>
        <authorList>
            <consortium name="Lawrence Berkeley National Laboratory"/>
            <person name="Hensen N."/>
            <person name="Bonometti L."/>
            <person name="Westerberg I."/>
            <person name="Brannstrom I.O."/>
            <person name="Guillou S."/>
            <person name="Cros-Aarteil S."/>
            <person name="Calhoun S."/>
            <person name="Haridas S."/>
            <person name="Kuo A."/>
            <person name="Mondo S."/>
            <person name="Pangilinan J."/>
            <person name="Riley R."/>
            <person name="Labutti K."/>
            <person name="Andreopoulos B."/>
            <person name="Lipzen A."/>
            <person name="Chen C."/>
            <person name="Yanf M."/>
            <person name="Daum C."/>
            <person name="Ng V."/>
            <person name="Clum A."/>
            <person name="Steindorff A."/>
            <person name="Ohm R."/>
            <person name="Martin F."/>
            <person name="Silar P."/>
            <person name="Natvig D."/>
            <person name="Lalanne C."/>
            <person name="Gautier V."/>
            <person name="Ament-Velasquez S.L."/>
            <person name="Kruys A."/>
            <person name="Hutchinson M.I."/>
            <person name="Powell A.J."/>
            <person name="Barry K."/>
            <person name="Miller A.N."/>
            <person name="Grigoriev I.V."/>
            <person name="Debuchy R."/>
            <person name="Gladieux P."/>
            <person name="Thoren M.H."/>
            <person name="Johannesson H."/>
        </authorList>
    </citation>
    <scope>NUCLEOTIDE SEQUENCE</scope>
    <source>
        <strain evidence="1">SMH4607-1</strain>
    </source>
</reference>
<dbReference type="Proteomes" id="UP001172102">
    <property type="component" value="Unassembled WGS sequence"/>
</dbReference>
<name>A0AA40DT43_9PEZI</name>
<organism evidence="1 2">
    <name type="scientific">Lasiosphaeris hirsuta</name>
    <dbReference type="NCBI Taxonomy" id="260670"/>
    <lineage>
        <taxon>Eukaryota</taxon>
        <taxon>Fungi</taxon>
        <taxon>Dikarya</taxon>
        <taxon>Ascomycota</taxon>
        <taxon>Pezizomycotina</taxon>
        <taxon>Sordariomycetes</taxon>
        <taxon>Sordariomycetidae</taxon>
        <taxon>Sordariales</taxon>
        <taxon>Lasiosphaeriaceae</taxon>
        <taxon>Lasiosphaeris</taxon>
    </lineage>
</organism>
<dbReference type="AlphaFoldDB" id="A0AA40DT43"/>